<accession>A0AB73BZP1</accession>
<dbReference type="EMBL" id="JAAC01000001">
    <property type="protein sequence ID" value="KDE65676.1"/>
    <property type="molecule type" value="Genomic_DNA"/>
</dbReference>
<comment type="caution">
    <text evidence="1">The sequence shown here is derived from an EMBL/GenBank/DDBJ whole genome shotgun (WGS) entry which is preliminary data.</text>
</comment>
<name>A0AB73BZP1_9FUSO</name>
<proteinExistence type="predicted"/>
<dbReference type="AlphaFoldDB" id="A0AB73BZP1"/>
<sequence>MAAKENHKRKSWILLEIQLFFSHGDMAIGAYERIYLKIF</sequence>
<protein>
    <submittedName>
        <fullName evidence="1">Uncharacterized protein</fullName>
    </submittedName>
</protein>
<dbReference type="Proteomes" id="UP000027473">
    <property type="component" value="Unassembled WGS sequence"/>
</dbReference>
<evidence type="ECO:0000313" key="1">
    <source>
        <dbReference type="EMBL" id="KDE65676.1"/>
    </source>
</evidence>
<reference evidence="1 2" key="1">
    <citation type="submission" date="2014-01" db="EMBL/GenBank/DDBJ databases">
        <title>Comparative genomics of Fusobacterium necrophorum wild isolates.</title>
        <authorList>
            <person name="Kittichotirat W."/>
            <person name="Bumgarner R.E."/>
            <person name="Lawrence P."/>
        </authorList>
    </citation>
    <scope>NUCLEOTIDE SEQUENCE [LARGE SCALE GENOMIC DNA]</scope>
    <source>
        <strain evidence="1 2">BL</strain>
    </source>
</reference>
<gene>
    <name evidence="1" type="ORF">FUSO3_00250</name>
</gene>
<organism evidence="1 2">
    <name type="scientific">Fusobacterium necrophorum BL</name>
    <dbReference type="NCBI Taxonomy" id="1441732"/>
    <lineage>
        <taxon>Bacteria</taxon>
        <taxon>Fusobacteriati</taxon>
        <taxon>Fusobacteriota</taxon>
        <taxon>Fusobacteriia</taxon>
        <taxon>Fusobacteriales</taxon>
        <taxon>Fusobacteriaceae</taxon>
        <taxon>Fusobacterium</taxon>
    </lineage>
</organism>
<evidence type="ECO:0000313" key="2">
    <source>
        <dbReference type="Proteomes" id="UP000027473"/>
    </source>
</evidence>